<dbReference type="PRINTS" id="PR00625">
    <property type="entry name" value="JDOMAIN"/>
</dbReference>
<evidence type="ECO:0000313" key="4">
    <source>
        <dbReference type="Proteomes" id="UP000031575"/>
    </source>
</evidence>
<keyword evidence="1" id="KW-0472">Membrane</keyword>
<dbReference type="InterPro" id="IPR001623">
    <property type="entry name" value="DnaJ_domain"/>
</dbReference>
<evidence type="ECO:0000256" key="1">
    <source>
        <dbReference type="SAM" id="Phobius"/>
    </source>
</evidence>
<feature type="domain" description="J" evidence="2">
    <location>
        <begin position="76"/>
        <end position="145"/>
    </location>
</feature>
<dbReference type="Proteomes" id="UP000031575">
    <property type="component" value="Unassembled WGS sequence"/>
</dbReference>
<dbReference type="EMBL" id="AWTV01000011">
    <property type="protein sequence ID" value="KIH86710.1"/>
    <property type="molecule type" value="Genomic_DNA"/>
</dbReference>
<dbReference type="AlphaFoldDB" id="A0A0C2IIB4"/>
<dbReference type="PROSITE" id="PS50076">
    <property type="entry name" value="DNAJ_2"/>
    <property type="match status" value="1"/>
</dbReference>
<dbReference type="RefSeq" id="XP_040614720.1">
    <property type="nucleotide sequence ID" value="XM_040766745.1"/>
</dbReference>
<feature type="transmembrane region" description="Helical" evidence="1">
    <location>
        <begin position="180"/>
        <end position="199"/>
    </location>
</feature>
<dbReference type="OrthoDB" id="436519at2759"/>
<dbReference type="Gene3D" id="1.10.287.110">
    <property type="entry name" value="DnaJ domain"/>
    <property type="match status" value="1"/>
</dbReference>
<dbReference type="GeneID" id="63681666"/>
<dbReference type="CDD" id="cd06257">
    <property type="entry name" value="DnaJ"/>
    <property type="match status" value="1"/>
</dbReference>
<keyword evidence="4" id="KW-1185">Reference proteome</keyword>
<protein>
    <submittedName>
        <fullName evidence="3">Heat shock protein DNAj</fullName>
    </submittedName>
</protein>
<keyword evidence="1" id="KW-0812">Transmembrane</keyword>
<dbReference type="InterPro" id="IPR036869">
    <property type="entry name" value="J_dom_sf"/>
</dbReference>
<dbReference type="Pfam" id="PF00226">
    <property type="entry name" value="DnaJ"/>
    <property type="match status" value="1"/>
</dbReference>
<keyword evidence="1" id="KW-1133">Transmembrane helix</keyword>
<dbReference type="VEuPathDB" id="FungiDB:SPBR_08507"/>
<comment type="caution">
    <text evidence="3">The sequence shown here is derived from an EMBL/GenBank/DDBJ whole genome shotgun (WGS) entry which is preliminary data.</text>
</comment>
<sequence>MSGLLSLVGWSFLPNFVTGWTQSIYYSLTIRAGDPRPMPGTPRFAEHRRRIHILVVALYLAYTIYEADYELRRAGSFYRDIGVPLTATDREIKSRFRRLAALHHPDKAGSAGADEATINDYFVHLKTAADTLLDPARRFAYDRFGPVSVAWATNNSNNGQNRCSTIYDFVSMGVRTLTPYYTVAAAALYGLGLVGYLTWGRYERWLVLTSVLVFELHTISRPYHPQILTDVLNPLFAALVPQHGPYLPFQAIQLARKLSLTMYIAFSQIGPLLGADTRSGQVVTADSEANPSGGAQGAADPALLAALERLESTSRSLDQDATRLLEMEMAPFVGQDEVLSNVRGKIKEWLVQNTIRADPMVRDAVGRSLQKRRTDAPAGARGTR</sequence>
<dbReference type="HOGENOM" id="CLU_043818_0_0_1"/>
<dbReference type="InterPro" id="IPR050817">
    <property type="entry name" value="DjlA_DnaK_co-chaperone"/>
</dbReference>
<gene>
    <name evidence="3" type="ORF">SPBR_08507</name>
</gene>
<evidence type="ECO:0000259" key="2">
    <source>
        <dbReference type="PROSITE" id="PS50076"/>
    </source>
</evidence>
<evidence type="ECO:0000313" key="3">
    <source>
        <dbReference type="EMBL" id="KIH86710.1"/>
    </source>
</evidence>
<proteinExistence type="predicted"/>
<dbReference type="PANTHER" id="PTHR24074">
    <property type="entry name" value="CO-CHAPERONE PROTEIN DJLA"/>
    <property type="match status" value="1"/>
</dbReference>
<dbReference type="SMART" id="SM00271">
    <property type="entry name" value="DnaJ"/>
    <property type="match status" value="1"/>
</dbReference>
<reference evidence="3 4" key="1">
    <citation type="journal article" date="2014" name="BMC Genomics">
        <title>Comparative genomics of the major fungal agents of human and animal Sporotrichosis: Sporothrix schenckii and Sporothrix brasiliensis.</title>
        <authorList>
            <person name="Teixeira M.M."/>
            <person name="de Almeida L.G."/>
            <person name="Kubitschek-Barreira P."/>
            <person name="Alves F.L."/>
            <person name="Kioshima E.S."/>
            <person name="Abadio A.K."/>
            <person name="Fernandes L."/>
            <person name="Derengowski L.S."/>
            <person name="Ferreira K.S."/>
            <person name="Souza R.C."/>
            <person name="Ruiz J.C."/>
            <person name="de Andrade N.C."/>
            <person name="Paes H.C."/>
            <person name="Nicola A.M."/>
            <person name="Albuquerque P."/>
            <person name="Gerber A.L."/>
            <person name="Martins V.P."/>
            <person name="Peconick L.D."/>
            <person name="Neto A.V."/>
            <person name="Chaucanez C.B."/>
            <person name="Silva P.A."/>
            <person name="Cunha O.L."/>
            <person name="de Oliveira F.F."/>
            <person name="dos Santos T.C."/>
            <person name="Barros A.L."/>
            <person name="Soares M.A."/>
            <person name="de Oliveira L.M."/>
            <person name="Marini M.M."/>
            <person name="Villalobos-Duno H."/>
            <person name="Cunha M.M."/>
            <person name="de Hoog S."/>
            <person name="da Silveira J.F."/>
            <person name="Henrissat B."/>
            <person name="Nino-Vega G.A."/>
            <person name="Cisalpino P.S."/>
            <person name="Mora-Montes H.M."/>
            <person name="Almeida S.R."/>
            <person name="Stajich J.E."/>
            <person name="Lopes-Bezerra L.M."/>
            <person name="Vasconcelos A.T."/>
            <person name="Felipe M.S."/>
        </authorList>
    </citation>
    <scope>NUCLEOTIDE SEQUENCE [LARGE SCALE GENOMIC DNA]</scope>
    <source>
        <strain evidence="3 4">5110</strain>
    </source>
</reference>
<dbReference type="SUPFAM" id="SSF46565">
    <property type="entry name" value="Chaperone J-domain"/>
    <property type="match status" value="1"/>
</dbReference>
<organism evidence="3 4">
    <name type="scientific">Sporothrix brasiliensis 5110</name>
    <dbReference type="NCBI Taxonomy" id="1398154"/>
    <lineage>
        <taxon>Eukaryota</taxon>
        <taxon>Fungi</taxon>
        <taxon>Dikarya</taxon>
        <taxon>Ascomycota</taxon>
        <taxon>Pezizomycotina</taxon>
        <taxon>Sordariomycetes</taxon>
        <taxon>Sordariomycetidae</taxon>
        <taxon>Ophiostomatales</taxon>
        <taxon>Ophiostomataceae</taxon>
        <taxon>Sporothrix</taxon>
    </lineage>
</organism>
<keyword evidence="3" id="KW-0346">Stress response</keyword>
<accession>A0A0C2IIB4</accession>
<name>A0A0C2IIB4_9PEZI</name>